<dbReference type="SUPFAM" id="SSF47781">
    <property type="entry name" value="RuvA domain 2-like"/>
    <property type="match status" value="2"/>
</dbReference>
<evidence type="ECO:0000256" key="1">
    <source>
        <dbReference type="SAM" id="Coils"/>
    </source>
</evidence>
<evidence type="ECO:0000313" key="3">
    <source>
        <dbReference type="EMBL" id="VEN52109.1"/>
    </source>
</evidence>
<dbReference type="Pfam" id="PF00575">
    <property type="entry name" value="S1"/>
    <property type="match status" value="1"/>
</dbReference>
<dbReference type="PANTHER" id="PTHR10724">
    <property type="entry name" value="30S RIBOSOMAL PROTEIN S1"/>
    <property type="match status" value="1"/>
</dbReference>
<sequence>MYQHDLKKKSIEEALEEVVSECVSFIGVDLNTASHSLLRRVAGLTEKRATSILKFREENGPFCNREQLNKVTGIGPKVFKQCAGFLRVGPTDAKTADNFYKKPKTTKLDCTYVHPESYDIASKLMKKLKLQPINIGEDDFIDTIKSCENKIQDLSNELNCSLETMKLIVEALSKPLNYDLRSDIPQRQIFRKEIANINDLTTDTVITGRVSNVTHFGCFVDIGVGKMGLIHVSKMNGLHLQVGDKVEVKVLNVDIARGRISLQAVSLMMNGID</sequence>
<dbReference type="FunFam" id="1.10.150.310:FF:000002">
    <property type="entry name" value="Putative transcription modulator/accessory protein"/>
    <property type="match status" value="1"/>
</dbReference>
<dbReference type="InterPro" id="IPR010994">
    <property type="entry name" value="RuvA_2-like"/>
</dbReference>
<evidence type="ECO:0000313" key="4">
    <source>
        <dbReference type="Proteomes" id="UP000410492"/>
    </source>
</evidence>
<keyword evidence="4" id="KW-1185">Reference proteome</keyword>
<dbReference type="Gene3D" id="1.10.3500.10">
    <property type="entry name" value="Tex N-terminal region-like"/>
    <property type="match status" value="1"/>
</dbReference>
<dbReference type="OrthoDB" id="995477at2759"/>
<feature type="coiled-coil region" evidence="1">
    <location>
        <begin position="137"/>
        <end position="164"/>
    </location>
</feature>
<dbReference type="InterPro" id="IPR003029">
    <property type="entry name" value="S1_domain"/>
</dbReference>
<dbReference type="Gene3D" id="2.40.50.140">
    <property type="entry name" value="Nucleic acid-binding proteins"/>
    <property type="match status" value="1"/>
</dbReference>
<dbReference type="PROSITE" id="PS50126">
    <property type="entry name" value="S1"/>
    <property type="match status" value="1"/>
</dbReference>
<dbReference type="Proteomes" id="UP000410492">
    <property type="component" value="Unassembled WGS sequence"/>
</dbReference>
<dbReference type="Pfam" id="PF12836">
    <property type="entry name" value="HHH_3"/>
    <property type="match status" value="1"/>
</dbReference>
<dbReference type="PANTHER" id="PTHR10724:SF10">
    <property type="entry name" value="S1 RNA-BINDING DOMAIN-CONTAINING PROTEIN 1"/>
    <property type="match status" value="1"/>
</dbReference>
<organism evidence="3 4">
    <name type="scientific">Callosobruchus maculatus</name>
    <name type="common">Southern cowpea weevil</name>
    <name type="synonym">Pulse bruchid</name>
    <dbReference type="NCBI Taxonomy" id="64391"/>
    <lineage>
        <taxon>Eukaryota</taxon>
        <taxon>Metazoa</taxon>
        <taxon>Ecdysozoa</taxon>
        <taxon>Arthropoda</taxon>
        <taxon>Hexapoda</taxon>
        <taxon>Insecta</taxon>
        <taxon>Pterygota</taxon>
        <taxon>Neoptera</taxon>
        <taxon>Endopterygota</taxon>
        <taxon>Coleoptera</taxon>
        <taxon>Polyphaga</taxon>
        <taxon>Cucujiformia</taxon>
        <taxon>Chrysomeloidea</taxon>
        <taxon>Chrysomelidae</taxon>
        <taxon>Bruchinae</taxon>
        <taxon>Bruchini</taxon>
        <taxon>Callosobruchus</taxon>
    </lineage>
</organism>
<dbReference type="GO" id="GO:0003729">
    <property type="term" value="F:mRNA binding"/>
    <property type="evidence" value="ECO:0007669"/>
    <property type="project" value="TreeGrafter"/>
</dbReference>
<dbReference type="SUPFAM" id="SSF50249">
    <property type="entry name" value="Nucleic acid-binding proteins"/>
    <property type="match status" value="1"/>
</dbReference>
<evidence type="ECO:0000259" key="2">
    <source>
        <dbReference type="PROSITE" id="PS50126"/>
    </source>
</evidence>
<dbReference type="AlphaFoldDB" id="A0A653CWL0"/>
<dbReference type="Pfam" id="PF17674">
    <property type="entry name" value="HHH_9"/>
    <property type="match status" value="1"/>
</dbReference>
<gene>
    <name evidence="3" type="ORF">CALMAC_LOCUS12359</name>
</gene>
<feature type="domain" description="S1 motif" evidence="2">
    <location>
        <begin position="203"/>
        <end position="265"/>
    </location>
</feature>
<accession>A0A653CWL0</accession>
<proteinExistence type="predicted"/>
<protein>
    <recommendedName>
        <fullName evidence="2">S1 motif domain-containing protein</fullName>
    </recommendedName>
</protein>
<dbReference type="SMART" id="SM00316">
    <property type="entry name" value="S1"/>
    <property type="match status" value="1"/>
</dbReference>
<dbReference type="InterPro" id="IPR023323">
    <property type="entry name" value="Tex-like_dom_sf"/>
</dbReference>
<keyword evidence="1" id="KW-0175">Coiled coil</keyword>
<dbReference type="GO" id="GO:0006412">
    <property type="term" value="P:translation"/>
    <property type="evidence" value="ECO:0007669"/>
    <property type="project" value="TreeGrafter"/>
</dbReference>
<dbReference type="InterPro" id="IPR012340">
    <property type="entry name" value="NA-bd_OB-fold"/>
</dbReference>
<dbReference type="InterPro" id="IPR050437">
    <property type="entry name" value="Ribos_protein_bS1-like"/>
</dbReference>
<dbReference type="InterPro" id="IPR041692">
    <property type="entry name" value="HHH_9"/>
</dbReference>
<reference evidence="3 4" key="1">
    <citation type="submission" date="2019-01" db="EMBL/GenBank/DDBJ databases">
        <authorList>
            <person name="Sayadi A."/>
        </authorList>
    </citation>
    <scope>NUCLEOTIDE SEQUENCE [LARGE SCALE GENOMIC DNA]</scope>
</reference>
<dbReference type="GO" id="GO:0003735">
    <property type="term" value="F:structural constituent of ribosome"/>
    <property type="evidence" value="ECO:0007669"/>
    <property type="project" value="TreeGrafter"/>
</dbReference>
<dbReference type="EMBL" id="CAACVG010009106">
    <property type="protein sequence ID" value="VEN52109.1"/>
    <property type="molecule type" value="Genomic_DNA"/>
</dbReference>
<name>A0A653CWL0_CALMS</name>
<dbReference type="Gene3D" id="1.10.150.310">
    <property type="entry name" value="Tex RuvX-like domain-like"/>
    <property type="match status" value="1"/>
</dbReference>